<accession>A0ABS9Q174</accession>
<protein>
    <submittedName>
        <fullName evidence="1">Uncharacterized protein</fullName>
    </submittedName>
</protein>
<sequence length="190" mass="19829">MPMSTYVPEPPPGLRDEIAGTVTDLIAARASQPGDDQAGGAPPQSWPAYHLGADALRSGDALSQAIPIGWLSVVHRAGLTALAELDVPGDASPEVRQVSYGDLARGVARLSEAARGLDDELGGGAPLEQRLLRVPACLFMGLWLHDDADPSRDVVIPSEPTPPAFEAGRPYPMAEALETLAATVVEAPEP</sequence>
<keyword evidence="2" id="KW-1185">Reference proteome</keyword>
<dbReference type="EMBL" id="JAKRCV010000005">
    <property type="protein sequence ID" value="MCG7320848.1"/>
    <property type="molecule type" value="Genomic_DNA"/>
</dbReference>
<gene>
    <name evidence="1" type="ORF">MHL29_02925</name>
</gene>
<dbReference type="RefSeq" id="WP_239262121.1">
    <property type="nucleotide sequence ID" value="NZ_JAKRCV010000005.1"/>
</dbReference>
<comment type="caution">
    <text evidence="1">The sequence shown here is derived from an EMBL/GenBank/DDBJ whole genome shotgun (WGS) entry which is preliminary data.</text>
</comment>
<organism evidence="1 2">
    <name type="scientific">Arsenicicoccus bolidensis</name>
    <dbReference type="NCBI Taxonomy" id="229480"/>
    <lineage>
        <taxon>Bacteria</taxon>
        <taxon>Bacillati</taxon>
        <taxon>Actinomycetota</taxon>
        <taxon>Actinomycetes</taxon>
        <taxon>Micrococcales</taxon>
        <taxon>Intrasporangiaceae</taxon>
        <taxon>Arsenicicoccus</taxon>
    </lineage>
</organism>
<proteinExistence type="predicted"/>
<name>A0ABS9Q174_9MICO</name>
<dbReference type="Proteomes" id="UP001521931">
    <property type="component" value="Unassembled WGS sequence"/>
</dbReference>
<evidence type="ECO:0000313" key="2">
    <source>
        <dbReference type="Proteomes" id="UP001521931"/>
    </source>
</evidence>
<reference evidence="1 2" key="1">
    <citation type="submission" date="2022-02" db="EMBL/GenBank/DDBJ databases">
        <title>Uncovering new skin microbiome diversity through culturing and metagenomics.</title>
        <authorList>
            <person name="Conlan S."/>
            <person name="Deming C."/>
            <person name="Nisc Comparative Sequencing Program N."/>
            <person name="Segre J.A."/>
        </authorList>
    </citation>
    <scope>NUCLEOTIDE SEQUENCE [LARGE SCALE GENOMIC DNA]</scope>
    <source>
        <strain evidence="1 2">ACRQZ</strain>
    </source>
</reference>
<evidence type="ECO:0000313" key="1">
    <source>
        <dbReference type="EMBL" id="MCG7320848.1"/>
    </source>
</evidence>